<comment type="similarity">
    <text evidence="1 4 8">Belongs to the Glu/Leu/Phe/Val dehydrogenases family.</text>
</comment>
<dbReference type="Gene3D" id="1.10.285.10">
    <property type="entry name" value="Glutamate Dehydrogenase, chain A, domain 3"/>
    <property type="match status" value="2"/>
</dbReference>
<evidence type="ECO:0000256" key="2">
    <source>
        <dbReference type="ARBA" id="ARBA00011643"/>
    </source>
</evidence>
<feature type="site" description="Important for catalysis" evidence="7">
    <location>
        <position position="192"/>
    </location>
</feature>
<dbReference type="EMBL" id="CAJHUC010000309">
    <property type="protein sequence ID" value="CAD7695120.1"/>
    <property type="molecule type" value="Genomic_DNA"/>
</dbReference>
<dbReference type="PANTHER" id="PTHR43571:SF1">
    <property type="entry name" value="NADP-SPECIFIC GLUTAMATE DEHYDROGENASE 1-RELATED"/>
    <property type="match status" value="1"/>
</dbReference>
<feature type="domain" description="Glutamate/phenylalanine/leucine/valine/L-tryptophan dehydrogenase C-terminal" evidence="9">
    <location>
        <begin position="228"/>
        <end position="470"/>
    </location>
</feature>
<feature type="binding site" evidence="6">
    <location>
        <position position="406"/>
    </location>
    <ligand>
        <name>substrate</name>
    </ligand>
</feature>
<dbReference type="GO" id="GO:0004354">
    <property type="term" value="F:glutamate dehydrogenase (NADP+) activity"/>
    <property type="evidence" value="ECO:0007669"/>
    <property type="project" value="TreeGrafter"/>
</dbReference>
<keyword evidence="3 4" id="KW-0560">Oxidoreductase</keyword>
<dbReference type="Pfam" id="PF02812">
    <property type="entry name" value="ELFV_dehydrog_N"/>
    <property type="match status" value="1"/>
</dbReference>
<gene>
    <name evidence="10" type="ORF">OSTQU699_LOCUS36</name>
    <name evidence="11" type="ORF">OSTQU699_LOCUS481</name>
</gene>
<dbReference type="PROSITE" id="PS00074">
    <property type="entry name" value="GLFV_DEHYDROGENASE"/>
    <property type="match status" value="1"/>
</dbReference>
<dbReference type="SMART" id="SM00839">
    <property type="entry name" value="ELFV_dehydrog"/>
    <property type="match status" value="1"/>
</dbReference>
<dbReference type="NCBIfam" id="NF006929">
    <property type="entry name" value="PRK09414.1"/>
    <property type="match status" value="1"/>
</dbReference>
<feature type="binding site" evidence="6">
    <location>
        <position position="116"/>
    </location>
    <ligand>
        <name>substrate</name>
    </ligand>
</feature>
<dbReference type="InterPro" id="IPR006095">
    <property type="entry name" value="Glu/Leu/Phe/Val/Trp_DH"/>
</dbReference>
<comment type="subunit">
    <text evidence="2">Homohexamer.</text>
</comment>
<sequence length="472" mass="51421">MEQYLTGAAPYSIANGVPSKRAEPKELSVAERVEALWERVKKRDPHQPEFLQAVEEVLTTMGAVFEKRPELVTVMERLCEPERQLIFRVPWLDDEGNVHVNRGYRVQFNSALGPYKGGLRFHPSVTLSVIKFLGFEQIFKNSLTTLPLGGGKGGSDFDPKGKSDNEIMRFCQSFMTELFRHIGANTDVPAGDIGVGGREVGYMFGQYKRLANNFSGILTGKGFNWGGSNIRPEATGYGVVYFAREILQDAGDSLEGKRVAVSGSGNVAQFTVEKLLDLGAVPVSMSDSSGCVIEEDGFTREGLAAVMEIKNVRRSRIKAYLEASSTAKFVEGERPWKHVTVDIAMPAATQNELDLEDAKALVACGCKLVVEAANMPSTPEAIHYLHENDVQFGPAKAANAGGVAVSGLEMSQNSLRLQWSREEVDERLRGIMKNIFASSKAAMDEYGTHLQGGANIAGFLKVADSMLAQGAV</sequence>
<dbReference type="GO" id="GO:0006537">
    <property type="term" value="P:glutamate biosynthetic process"/>
    <property type="evidence" value="ECO:0007669"/>
    <property type="project" value="TreeGrafter"/>
</dbReference>
<dbReference type="InterPro" id="IPR033922">
    <property type="entry name" value="NAD_bind_Glu_DH"/>
</dbReference>
<evidence type="ECO:0000313" key="10">
    <source>
        <dbReference type="EMBL" id="CAD7694673.1"/>
    </source>
</evidence>
<dbReference type="Gene3D" id="3.40.50.720">
    <property type="entry name" value="NAD(P)-binding Rossmann-like Domain"/>
    <property type="match status" value="1"/>
</dbReference>
<keyword evidence="6" id="KW-0520">NAD</keyword>
<feature type="binding site" evidence="6">
    <location>
        <position position="235"/>
    </location>
    <ligand>
        <name>NAD(+)</name>
        <dbReference type="ChEBI" id="CHEBI:57540"/>
    </ligand>
</feature>
<dbReference type="InterPro" id="IPR036291">
    <property type="entry name" value="NAD(P)-bd_dom_sf"/>
</dbReference>
<dbReference type="SUPFAM" id="SSF53223">
    <property type="entry name" value="Aminoacid dehydrogenase-like, N-terminal domain"/>
    <property type="match status" value="1"/>
</dbReference>
<name>A0A8S1IKH1_9CHLO</name>
<organism evidence="10 12">
    <name type="scientific">Ostreobium quekettii</name>
    <dbReference type="NCBI Taxonomy" id="121088"/>
    <lineage>
        <taxon>Eukaryota</taxon>
        <taxon>Viridiplantae</taxon>
        <taxon>Chlorophyta</taxon>
        <taxon>core chlorophytes</taxon>
        <taxon>Ulvophyceae</taxon>
        <taxon>TCBD clade</taxon>
        <taxon>Bryopsidales</taxon>
        <taxon>Ostreobineae</taxon>
        <taxon>Ostreobiaceae</taxon>
        <taxon>Ostreobium</taxon>
    </lineage>
</organism>
<feature type="binding site" evidence="6">
    <location>
        <position position="191"/>
    </location>
    <ligand>
        <name>substrate</name>
    </ligand>
</feature>
<evidence type="ECO:0000256" key="3">
    <source>
        <dbReference type="ARBA" id="ARBA00023002"/>
    </source>
</evidence>
<dbReference type="InterPro" id="IPR046346">
    <property type="entry name" value="Aminoacid_DH-like_N_sf"/>
</dbReference>
<feature type="binding site" evidence="6">
    <location>
        <position position="140"/>
    </location>
    <ligand>
        <name>substrate</name>
    </ligand>
</feature>
<feature type="binding site" evidence="6">
    <location>
        <position position="137"/>
    </location>
    <ligand>
        <name>substrate</name>
    </ligand>
</feature>
<keyword evidence="6" id="KW-0547">Nucleotide-binding</keyword>
<dbReference type="Pfam" id="PF00208">
    <property type="entry name" value="ELFV_dehydrog"/>
    <property type="match status" value="1"/>
</dbReference>
<dbReference type="InterPro" id="IPR050724">
    <property type="entry name" value="Glu_Leu_Phe_Val_DH"/>
</dbReference>
<feature type="binding site" evidence="6">
    <location>
        <position position="266"/>
    </location>
    <ligand>
        <name>NAD(+)</name>
        <dbReference type="ChEBI" id="CHEBI:57540"/>
    </ligand>
</feature>
<dbReference type="InterPro" id="IPR006097">
    <property type="entry name" value="Glu/Leu/Phe/Val/Trp_DH_dimer"/>
</dbReference>
<evidence type="ECO:0000256" key="4">
    <source>
        <dbReference type="PIRNR" id="PIRNR000185"/>
    </source>
</evidence>
<evidence type="ECO:0000256" key="6">
    <source>
        <dbReference type="PIRSR" id="PIRSR000185-2"/>
    </source>
</evidence>
<accession>A0A8S1IKH1</accession>
<dbReference type="FunFam" id="1.10.285.10:FF:000001">
    <property type="entry name" value="Glutamate dehydrogenase"/>
    <property type="match status" value="1"/>
</dbReference>
<evidence type="ECO:0000313" key="12">
    <source>
        <dbReference type="Proteomes" id="UP000708148"/>
    </source>
</evidence>
<comment type="caution">
    <text evidence="10">The sequence shown here is derived from an EMBL/GenBank/DDBJ whole genome shotgun (WGS) entry which is preliminary data.</text>
</comment>
<dbReference type="PRINTS" id="PR00082">
    <property type="entry name" value="GLFDHDRGNASE"/>
</dbReference>
<proteinExistence type="inferred from homology"/>
<feature type="active site" description="Proton donor" evidence="5">
    <location>
        <position position="152"/>
    </location>
</feature>
<dbReference type="GO" id="GO:0005829">
    <property type="term" value="C:cytosol"/>
    <property type="evidence" value="ECO:0007669"/>
    <property type="project" value="TreeGrafter"/>
</dbReference>
<protein>
    <recommendedName>
        <fullName evidence="4">Glutamate dehydrogenase</fullName>
    </recommendedName>
</protein>
<dbReference type="Gene3D" id="3.40.50.10860">
    <property type="entry name" value="Leucine Dehydrogenase, chain A, domain 1"/>
    <property type="match status" value="1"/>
</dbReference>
<dbReference type="GO" id="GO:0000166">
    <property type="term" value="F:nucleotide binding"/>
    <property type="evidence" value="ECO:0007669"/>
    <property type="project" value="UniProtKB-KW"/>
</dbReference>
<reference evidence="10" key="1">
    <citation type="submission" date="2020-12" db="EMBL/GenBank/DDBJ databases">
        <authorList>
            <person name="Iha C."/>
        </authorList>
    </citation>
    <scope>NUCLEOTIDE SEQUENCE</scope>
</reference>
<dbReference type="OrthoDB" id="6718861at2759"/>
<evidence type="ECO:0000313" key="11">
    <source>
        <dbReference type="EMBL" id="CAD7695120.1"/>
    </source>
</evidence>
<evidence type="ECO:0000256" key="5">
    <source>
        <dbReference type="PIRSR" id="PIRSR000185-1"/>
    </source>
</evidence>
<dbReference type="FunFam" id="3.40.50.720:FF:000030">
    <property type="entry name" value="Glutamate dehydrogenase"/>
    <property type="match status" value="1"/>
</dbReference>
<evidence type="ECO:0000256" key="7">
    <source>
        <dbReference type="PIRSR" id="PIRSR000185-3"/>
    </source>
</evidence>
<evidence type="ECO:0000256" key="1">
    <source>
        <dbReference type="ARBA" id="ARBA00006382"/>
    </source>
</evidence>
<keyword evidence="12" id="KW-1185">Reference proteome</keyword>
<dbReference type="InterPro" id="IPR014362">
    <property type="entry name" value="Glu_DH"/>
</dbReference>
<dbReference type="AlphaFoldDB" id="A0A8S1IKH1"/>
<dbReference type="Proteomes" id="UP000708148">
    <property type="component" value="Unassembled WGS sequence"/>
</dbReference>
<dbReference type="PIRSF" id="PIRSF000185">
    <property type="entry name" value="Glu_DH"/>
    <property type="match status" value="1"/>
</dbReference>
<evidence type="ECO:0000256" key="8">
    <source>
        <dbReference type="RuleBase" id="RU004417"/>
    </source>
</evidence>
<dbReference type="EMBL" id="CAJHUC010000044">
    <property type="protein sequence ID" value="CAD7694673.1"/>
    <property type="molecule type" value="Genomic_DNA"/>
</dbReference>
<dbReference type="SUPFAM" id="SSF51735">
    <property type="entry name" value="NAD(P)-binding Rossmann-fold domains"/>
    <property type="match status" value="1"/>
</dbReference>
<dbReference type="PANTHER" id="PTHR43571">
    <property type="entry name" value="NADP-SPECIFIC GLUTAMATE DEHYDROGENASE 1-RELATED"/>
    <property type="match status" value="1"/>
</dbReference>
<evidence type="ECO:0000259" key="9">
    <source>
        <dbReference type="SMART" id="SM00839"/>
    </source>
</evidence>
<dbReference type="InterPro" id="IPR033524">
    <property type="entry name" value="Glu/Leu/Phe/Val_DH_AS"/>
</dbReference>
<dbReference type="CDD" id="cd05313">
    <property type="entry name" value="NAD_bind_2_Glu_DH"/>
    <property type="match status" value="1"/>
</dbReference>
<dbReference type="InterPro" id="IPR006096">
    <property type="entry name" value="Glu/Leu/Phe/Val/Trp_DH_C"/>
</dbReference>
<dbReference type="FunFam" id="3.40.50.10860:FF:000002">
    <property type="entry name" value="Glutamate dehydrogenase"/>
    <property type="match status" value="1"/>
</dbReference>